<feature type="non-terminal residue" evidence="2">
    <location>
        <position position="1"/>
    </location>
</feature>
<feature type="compositionally biased region" description="Polar residues" evidence="1">
    <location>
        <begin position="65"/>
        <end position="82"/>
    </location>
</feature>
<keyword evidence="3" id="KW-1185">Reference proteome</keyword>
<name>A0AAD9BFS4_DISEL</name>
<accession>A0AAD9BFS4</accession>
<feature type="non-terminal residue" evidence="2">
    <location>
        <position position="82"/>
    </location>
</feature>
<evidence type="ECO:0000256" key="1">
    <source>
        <dbReference type="SAM" id="MobiDB-lite"/>
    </source>
</evidence>
<feature type="region of interest" description="Disordered" evidence="1">
    <location>
        <begin position="1"/>
        <end position="20"/>
    </location>
</feature>
<sequence>PCPGTMQTDLGHGEPEASGSRFFSFRVRTWRLTGHGTAHHSDGIQGSNQSMVQTSGYISARPRTRSVQNIHRRTSTASSRGH</sequence>
<evidence type="ECO:0000313" key="2">
    <source>
        <dbReference type="EMBL" id="KAK1881893.1"/>
    </source>
</evidence>
<comment type="caution">
    <text evidence="2">The sequence shown here is derived from an EMBL/GenBank/DDBJ whole genome shotgun (WGS) entry which is preliminary data.</text>
</comment>
<feature type="region of interest" description="Disordered" evidence="1">
    <location>
        <begin position="63"/>
        <end position="82"/>
    </location>
</feature>
<organism evidence="2 3">
    <name type="scientific">Dissostichus eleginoides</name>
    <name type="common">Patagonian toothfish</name>
    <name type="synonym">Dissostichus amissus</name>
    <dbReference type="NCBI Taxonomy" id="100907"/>
    <lineage>
        <taxon>Eukaryota</taxon>
        <taxon>Metazoa</taxon>
        <taxon>Chordata</taxon>
        <taxon>Craniata</taxon>
        <taxon>Vertebrata</taxon>
        <taxon>Euteleostomi</taxon>
        <taxon>Actinopterygii</taxon>
        <taxon>Neopterygii</taxon>
        <taxon>Teleostei</taxon>
        <taxon>Neoteleostei</taxon>
        <taxon>Acanthomorphata</taxon>
        <taxon>Eupercaria</taxon>
        <taxon>Perciformes</taxon>
        <taxon>Notothenioidei</taxon>
        <taxon>Nototheniidae</taxon>
        <taxon>Dissostichus</taxon>
    </lineage>
</organism>
<gene>
    <name evidence="2" type="ORF">KUDE01_025056</name>
</gene>
<dbReference type="EMBL" id="JASDAP010000024">
    <property type="protein sequence ID" value="KAK1881893.1"/>
    <property type="molecule type" value="Genomic_DNA"/>
</dbReference>
<evidence type="ECO:0000313" key="3">
    <source>
        <dbReference type="Proteomes" id="UP001228049"/>
    </source>
</evidence>
<protein>
    <submittedName>
        <fullName evidence="2">Neurofibromin</fullName>
    </submittedName>
</protein>
<dbReference type="AlphaFoldDB" id="A0AAD9BFS4"/>
<reference evidence="2" key="1">
    <citation type="submission" date="2023-04" db="EMBL/GenBank/DDBJ databases">
        <title>Chromosome-level genome of Chaenocephalus aceratus.</title>
        <authorList>
            <person name="Park H."/>
        </authorList>
    </citation>
    <scope>NUCLEOTIDE SEQUENCE</scope>
    <source>
        <strain evidence="2">DE</strain>
        <tissue evidence="2">Muscle</tissue>
    </source>
</reference>
<proteinExistence type="predicted"/>
<dbReference type="Proteomes" id="UP001228049">
    <property type="component" value="Unassembled WGS sequence"/>
</dbReference>